<feature type="non-terminal residue" evidence="1">
    <location>
        <position position="33"/>
    </location>
</feature>
<accession>A0A382LG23</accession>
<reference evidence="1" key="1">
    <citation type="submission" date="2018-05" db="EMBL/GenBank/DDBJ databases">
        <authorList>
            <person name="Lanie J.A."/>
            <person name="Ng W.-L."/>
            <person name="Kazmierczak K.M."/>
            <person name="Andrzejewski T.M."/>
            <person name="Davidsen T.M."/>
            <person name="Wayne K.J."/>
            <person name="Tettelin H."/>
            <person name="Glass J.I."/>
            <person name="Rusch D."/>
            <person name="Podicherti R."/>
            <person name="Tsui H.-C.T."/>
            <person name="Winkler M.E."/>
        </authorList>
    </citation>
    <scope>NUCLEOTIDE SEQUENCE</scope>
</reference>
<evidence type="ECO:0008006" key="2">
    <source>
        <dbReference type="Google" id="ProtNLM"/>
    </source>
</evidence>
<dbReference type="AlphaFoldDB" id="A0A382LG23"/>
<protein>
    <recommendedName>
        <fullName evidence="2">4Fe-4S ferredoxin-type domain-containing protein</fullName>
    </recommendedName>
</protein>
<evidence type="ECO:0000313" key="1">
    <source>
        <dbReference type="EMBL" id="SVC34107.1"/>
    </source>
</evidence>
<proteinExistence type="predicted"/>
<organism evidence="1">
    <name type="scientific">marine metagenome</name>
    <dbReference type="NCBI Taxonomy" id="408172"/>
    <lineage>
        <taxon>unclassified sequences</taxon>
        <taxon>metagenomes</taxon>
        <taxon>ecological metagenomes</taxon>
    </lineage>
</organism>
<name>A0A382LG23_9ZZZZ</name>
<gene>
    <name evidence="1" type="ORF">METZ01_LOCUS286961</name>
</gene>
<sequence length="33" mass="3843">MAEIQDKYEDNVTGKYFVDEQCIDCDLCRETAP</sequence>
<dbReference type="EMBL" id="UINC01086029">
    <property type="protein sequence ID" value="SVC34107.1"/>
    <property type="molecule type" value="Genomic_DNA"/>
</dbReference>